<keyword evidence="4 6" id="KW-1133">Transmembrane helix</keyword>
<keyword evidence="5 6" id="KW-0472">Membrane</keyword>
<gene>
    <name evidence="8" type="ORF">SAMN05216203_2997</name>
</gene>
<dbReference type="STRING" id="650891.SAMN05216203_2997"/>
<dbReference type="Pfam" id="PF00482">
    <property type="entry name" value="T2SSF"/>
    <property type="match status" value="1"/>
</dbReference>
<comment type="subcellular location">
    <subcellularLocation>
        <location evidence="1">Cell membrane</location>
        <topology evidence="1">Multi-pass membrane protein</topology>
    </subcellularLocation>
</comment>
<dbReference type="OrthoDB" id="9810662at2"/>
<protein>
    <submittedName>
        <fullName evidence="8">Tight adherence protein C</fullName>
    </submittedName>
</protein>
<keyword evidence="3 6" id="KW-0812">Transmembrane</keyword>
<proteinExistence type="predicted"/>
<dbReference type="GO" id="GO:0005886">
    <property type="term" value="C:plasma membrane"/>
    <property type="evidence" value="ECO:0007669"/>
    <property type="project" value="UniProtKB-SubCell"/>
</dbReference>
<dbReference type="AlphaFoldDB" id="A0A1I6JGH0"/>
<evidence type="ECO:0000256" key="2">
    <source>
        <dbReference type="ARBA" id="ARBA00022475"/>
    </source>
</evidence>
<dbReference type="Proteomes" id="UP000198644">
    <property type="component" value="Unassembled WGS sequence"/>
</dbReference>
<dbReference type="RefSeq" id="WP_092014812.1">
    <property type="nucleotide sequence ID" value="NZ_FOYW01000002.1"/>
</dbReference>
<evidence type="ECO:0000256" key="1">
    <source>
        <dbReference type="ARBA" id="ARBA00004651"/>
    </source>
</evidence>
<evidence type="ECO:0000259" key="7">
    <source>
        <dbReference type="Pfam" id="PF00482"/>
    </source>
</evidence>
<evidence type="ECO:0000313" key="8">
    <source>
        <dbReference type="EMBL" id="SFR78053.1"/>
    </source>
</evidence>
<keyword evidence="2" id="KW-1003">Cell membrane</keyword>
<dbReference type="PANTHER" id="PTHR35007">
    <property type="entry name" value="INTEGRAL MEMBRANE PROTEIN-RELATED"/>
    <property type="match status" value="1"/>
</dbReference>
<dbReference type="PANTHER" id="PTHR35007:SF2">
    <property type="entry name" value="PILUS ASSEMBLE PROTEIN"/>
    <property type="match status" value="1"/>
</dbReference>
<feature type="domain" description="Type II secretion system protein GspF" evidence="7">
    <location>
        <begin position="189"/>
        <end position="317"/>
    </location>
</feature>
<keyword evidence="9" id="KW-1185">Reference proteome</keyword>
<evidence type="ECO:0000256" key="4">
    <source>
        <dbReference type="ARBA" id="ARBA00022989"/>
    </source>
</evidence>
<sequence>MDFLSQLQIFLNNLIADPQMAQLSFVVMLGVAVFALMLAGLLIYLGLSNPMRRRIQELDPQVMAAGSSGGADSLSGKSGRTLMSLAEPMGARLMPTDKEVKNRVFRQLRHAGIYAPGALNTFYGTKLGLTLLLPTLALLVGSLFGVNFSTTLLLGLSAAMAGYLLPTFWLNRAIKRRALSLRRGLPDTLDLLVVCTEAGLGLSAAIQRVARDLEISQPDLSEELKMFGMQTRAGMETRTALRDLEDRSGVEDIRGLVTSLIQSMHFGTSIAGTLRIYAAELRDKRTQEAEEKAAKVSTKMLFPLVFCVLPSFFVVALGPPLLGAMEAMAGK</sequence>
<evidence type="ECO:0000256" key="5">
    <source>
        <dbReference type="ARBA" id="ARBA00023136"/>
    </source>
</evidence>
<feature type="transmembrane region" description="Helical" evidence="6">
    <location>
        <begin position="20"/>
        <end position="47"/>
    </location>
</feature>
<feature type="transmembrane region" description="Helical" evidence="6">
    <location>
        <begin position="301"/>
        <end position="322"/>
    </location>
</feature>
<reference evidence="8 9" key="1">
    <citation type="submission" date="2016-10" db="EMBL/GenBank/DDBJ databases">
        <authorList>
            <person name="de Groot N.N."/>
        </authorList>
    </citation>
    <scope>NUCLEOTIDE SEQUENCE [LARGE SCALE GENOMIC DNA]</scope>
    <source>
        <strain evidence="8 9">CGMCC 1.9167</strain>
    </source>
</reference>
<accession>A0A1I6JGH0</accession>
<dbReference type="EMBL" id="FOYW01000002">
    <property type="protein sequence ID" value="SFR78053.1"/>
    <property type="molecule type" value="Genomic_DNA"/>
</dbReference>
<organism evidence="8 9">
    <name type="scientific">Marinobacter daqiaonensis</name>
    <dbReference type="NCBI Taxonomy" id="650891"/>
    <lineage>
        <taxon>Bacteria</taxon>
        <taxon>Pseudomonadati</taxon>
        <taxon>Pseudomonadota</taxon>
        <taxon>Gammaproteobacteria</taxon>
        <taxon>Pseudomonadales</taxon>
        <taxon>Marinobacteraceae</taxon>
        <taxon>Marinobacter</taxon>
    </lineage>
</organism>
<name>A0A1I6JGH0_9GAMM</name>
<evidence type="ECO:0000313" key="9">
    <source>
        <dbReference type="Proteomes" id="UP000198644"/>
    </source>
</evidence>
<evidence type="ECO:0000256" key="3">
    <source>
        <dbReference type="ARBA" id="ARBA00022692"/>
    </source>
</evidence>
<feature type="transmembrane region" description="Helical" evidence="6">
    <location>
        <begin position="152"/>
        <end position="170"/>
    </location>
</feature>
<dbReference type="InterPro" id="IPR018076">
    <property type="entry name" value="T2SS_GspF_dom"/>
</dbReference>
<evidence type="ECO:0000256" key="6">
    <source>
        <dbReference type="SAM" id="Phobius"/>
    </source>
</evidence>